<dbReference type="EMBL" id="KZ613468">
    <property type="protein sequence ID" value="PMD26086.1"/>
    <property type="molecule type" value="Genomic_DNA"/>
</dbReference>
<evidence type="ECO:0000313" key="1">
    <source>
        <dbReference type="EMBL" id="PMD26086.1"/>
    </source>
</evidence>
<evidence type="ECO:0000313" key="2">
    <source>
        <dbReference type="Proteomes" id="UP000235672"/>
    </source>
</evidence>
<sequence length="171" mass="18890">MTIIACIPLFKHNELGQSIKISFSKPFIWLIVPAWEDYPTRIKAIDTSILSIPLSSTDSLDYYDRPMTIDLASSPIRSIIDWRIIHIYGATESDIDSTLVTQRANLAVHAGRRGEIYNDNGSLFALGRVDSVDGNIDVVSLESRLIKATCALYIAMAISLCEGNLAAIIFV</sequence>
<reference evidence="1 2" key="1">
    <citation type="submission" date="2016-05" db="EMBL/GenBank/DDBJ databases">
        <title>A degradative enzymes factory behind the ericoid mycorrhizal symbiosis.</title>
        <authorList>
            <consortium name="DOE Joint Genome Institute"/>
            <person name="Martino E."/>
            <person name="Morin E."/>
            <person name="Grelet G."/>
            <person name="Kuo A."/>
            <person name="Kohler A."/>
            <person name="Daghino S."/>
            <person name="Barry K."/>
            <person name="Choi C."/>
            <person name="Cichocki N."/>
            <person name="Clum A."/>
            <person name="Copeland A."/>
            <person name="Hainaut M."/>
            <person name="Haridas S."/>
            <person name="Labutti K."/>
            <person name="Lindquist E."/>
            <person name="Lipzen A."/>
            <person name="Khouja H.-R."/>
            <person name="Murat C."/>
            <person name="Ohm R."/>
            <person name="Olson A."/>
            <person name="Spatafora J."/>
            <person name="Veneault-Fourrey C."/>
            <person name="Henrissat B."/>
            <person name="Grigoriev I."/>
            <person name="Martin F."/>
            <person name="Perotto S."/>
        </authorList>
    </citation>
    <scope>NUCLEOTIDE SEQUENCE [LARGE SCALE GENOMIC DNA]</scope>
    <source>
        <strain evidence="1 2">UAMH 7357</strain>
    </source>
</reference>
<protein>
    <submittedName>
        <fullName evidence="1">Uncharacterized protein</fullName>
    </submittedName>
</protein>
<dbReference type="Proteomes" id="UP000235672">
    <property type="component" value="Unassembled WGS sequence"/>
</dbReference>
<accession>A0A2J6QIJ5</accession>
<organism evidence="1 2">
    <name type="scientific">Hyaloscypha hepaticicola</name>
    <dbReference type="NCBI Taxonomy" id="2082293"/>
    <lineage>
        <taxon>Eukaryota</taxon>
        <taxon>Fungi</taxon>
        <taxon>Dikarya</taxon>
        <taxon>Ascomycota</taxon>
        <taxon>Pezizomycotina</taxon>
        <taxon>Leotiomycetes</taxon>
        <taxon>Helotiales</taxon>
        <taxon>Hyaloscyphaceae</taxon>
        <taxon>Hyaloscypha</taxon>
    </lineage>
</organism>
<dbReference type="AlphaFoldDB" id="A0A2J6QIJ5"/>
<keyword evidence="2" id="KW-1185">Reference proteome</keyword>
<gene>
    <name evidence="1" type="ORF">NA56DRAFT_698246</name>
</gene>
<name>A0A2J6QIJ5_9HELO</name>
<proteinExistence type="predicted"/>